<dbReference type="Proteomes" id="UP000448235">
    <property type="component" value="Unassembled WGS sequence"/>
</dbReference>
<reference evidence="1 2" key="1">
    <citation type="submission" date="2019-12" db="EMBL/GenBank/DDBJ databases">
        <title>Draft genome sequencing of Halomonas icarensis D1-1.</title>
        <authorList>
            <person name="Pandiyan K."/>
            <person name="Kushwaha P."/>
            <person name="Gowdham M."/>
            <person name="Chakdar H."/>
            <person name="Singh A."/>
            <person name="Kumar M."/>
            <person name="Saxena A.K."/>
        </authorList>
    </citation>
    <scope>NUCLEOTIDE SEQUENCE [LARGE SCALE GENOMIC DNA]</scope>
    <source>
        <strain evidence="1 2">D1-1</strain>
    </source>
</reference>
<name>A0A7X4W0M5_9GAMM</name>
<keyword evidence="1" id="KW-0449">Lipoprotein</keyword>
<comment type="caution">
    <text evidence="1">The sequence shown here is derived from an EMBL/GenBank/DDBJ whole genome shotgun (WGS) entry which is preliminary data.</text>
</comment>
<sequence>MNSALKWLPLAMLVALAGCARDGGYYHDRNIDYADARQAAPLALPKSRAAERYRDVMPIPEIAGDFRGSTEGFEAPAPQPLGMGRIQREFVESRRVGDDAWLVVGAAPDSVWPQLESFARSRGLGVVTSDSSRGVVETRQGRLSVRQGLRAGDSEVRCDQAGRSVEACLDALEQYFSARSATASSTASLQAQRLAGGERLRLVQRGDEWMVDVPLDIDRTWAELNHQLEQDFTVEDRRELLNSNSRDYSFLVSYMTVTERNRNPLQIVFSADVRKMHQQIRLELEREDSDRTLLRAINVSERDFSAEDRRELLERVASLLR</sequence>
<gene>
    <name evidence="1" type="ORF">GRB80_12850</name>
</gene>
<protein>
    <submittedName>
        <fullName evidence="1">Lipoprotein, NlpB</fullName>
    </submittedName>
</protein>
<dbReference type="AlphaFoldDB" id="A0A7X4W0M5"/>
<dbReference type="PROSITE" id="PS51257">
    <property type="entry name" value="PROKAR_LIPOPROTEIN"/>
    <property type="match status" value="1"/>
</dbReference>
<dbReference type="EMBL" id="WUTS01000001">
    <property type="protein sequence ID" value="NAW13731.1"/>
    <property type="molecule type" value="Genomic_DNA"/>
</dbReference>
<keyword evidence="2" id="KW-1185">Reference proteome</keyword>
<proteinExistence type="predicted"/>
<dbReference type="RefSeq" id="WP_132044999.1">
    <property type="nucleotide sequence ID" value="NZ_JARWMY010000001.1"/>
</dbReference>
<organism evidence="1 2">
    <name type="scientific">Halomonas icarae</name>
    <dbReference type="NCBI Taxonomy" id="2691040"/>
    <lineage>
        <taxon>Bacteria</taxon>
        <taxon>Pseudomonadati</taxon>
        <taxon>Pseudomonadota</taxon>
        <taxon>Gammaproteobacteria</taxon>
        <taxon>Oceanospirillales</taxon>
        <taxon>Halomonadaceae</taxon>
        <taxon>Halomonas</taxon>
    </lineage>
</organism>
<evidence type="ECO:0000313" key="2">
    <source>
        <dbReference type="Proteomes" id="UP000448235"/>
    </source>
</evidence>
<accession>A0A7X4W0M5</accession>
<evidence type="ECO:0000313" key="1">
    <source>
        <dbReference type="EMBL" id="NAW13731.1"/>
    </source>
</evidence>